<proteinExistence type="predicted"/>
<dbReference type="Proteomes" id="UP000619260">
    <property type="component" value="Unassembled WGS sequence"/>
</dbReference>
<dbReference type="EMBL" id="BOPF01000009">
    <property type="protein sequence ID" value="GIJ46158.1"/>
    <property type="molecule type" value="Genomic_DNA"/>
</dbReference>
<organism evidence="1 2">
    <name type="scientific">Virgisporangium aliadipatigenens</name>
    <dbReference type="NCBI Taxonomy" id="741659"/>
    <lineage>
        <taxon>Bacteria</taxon>
        <taxon>Bacillati</taxon>
        <taxon>Actinomycetota</taxon>
        <taxon>Actinomycetes</taxon>
        <taxon>Micromonosporales</taxon>
        <taxon>Micromonosporaceae</taxon>
        <taxon>Virgisporangium</taxon>
    </lineage>
</organism>
<evidence type="ECO:0000313" key="1">
    <source>
        <dbReference type="EMBL" id="GIJ46158.1"/>
    </source>
</evidence>
<evidence type="ECO:0000313" key="2">
    <source>
        <dbReference type="Proteomes" id="UP000619260"/>
    </source>
</evidence>
<sequence length="174" mass="17736">MRPDARSRTTLVRTMILLLGTLFAIGLVAAPAAAGPLPVHRTALCLPVETPELTRSTDVSALADGIAPAADKVTCQLAGKRGLKVTAEVVAGGLWVNCWAVNATDTVVATPVAPAKLMVIPKVIGGMTVALDANGAATVEATAEVKDQAGVTSKYKVKVEHAAGSTSFTITPVP</sequence>
<keyword evidence="2" id="KW-1185">Reference proteome</keyword>
<comment type="caution">
    <text evidence="1">The sequence shown here is derived from an EMBL/GenBank/DDBJ whole genome shotgun (WGS) entry which is preliminary data.</text>
</comment>
<gene>
    <name evidence="1" type="ORF">Val02_30440</name>
</gene>
<reference evidence="1" key="1">
    <citation type="submission" date="2021-01" db="EMBL/GenBank/DDBJ databases">
        <title>Whole genome shotgun sequence of Virgisporangium aliadipatigenens NBRC 105644.</title>
        <authorList>
            <person name="Komaki H."/>
            <person name="Tamura T."/>
        </authorList>
    </citation>
    <scope>NUCLEOTIDE SEQUENCE</scope>
    <source>
        <strain evidence="1">NBRC 105644</strain>
    </source>
</reference>
<name>A0A8J3YL73_9ACTN</name>
<protein>
    <submittedName>
        <fullName evidence="1">Uncharacterized protein</fullName>
    </submittedName>
</protein>
<accession>A0A8J3YL73</accession>
<dbReference type="AlphaFoldDB" id="A0A8J3YL73"/>